<dbReference type="SUPFAM" id="SSF53335">
    <property type="entry name" value="S-adenosyl-L-methionine-dependent methyltransferases"/>
    <property type="match status" value="1"/>
</dbReference>
<evidence type="ECO:0000259" key="3">
    <source>
        <dbReference type="Pfam" id="PF05050"/>
    </source>
</evidence>
<dbReference type="AlphaFoldDB" id="A0A1F8F8C0"/>
<dbReference type="Proteomes" id="UP000177167">
    <property type="component" value="Unassembled WGS sequence"/>
</dbReference>
<dbReference type="Pfam" id="PF05050">
    <property type="entry name" value="Methyltransf_21"/>
    <property type="match status" value="1"/>
</dbReference>
<comment type="caution">
    <text evidence="4">The sequence shown here is derived from an EMBL/GenBank/DDBJ whole genome shotgun (WGS) entry which is preliminary data.</text>
</comment>
<organism evidence="4 5">
    <name type="scientific">Candidatus Yanofskybacteria bacterium RIFCSPHIGHO2_02_FULL_41_11</name>
    <dbReference type="NCBI Taxonomy" id="1802675"/>
    <lineage>
        <taxon>Bacteria</taxon>
        <taxon>Candidatus Yanofskyibacteriota</taxon>
    </lineage>
</organism>
<proteinExistence type="predicted"/>
<keyword evidence="1" id="KW-0808">Transferase</keyword>
<dbReference type="InterPro" id="IPR029063">
    <property type="entry name" value="SAM-dependent_MTases_sf"/>
</dbReference>
<dbReference type="InterPro" id="IPR052514">
    <property type="entry name" value="SAM-dependent_MTase"/>
</dbReference>
<dbReference type="Gene3D" id="3.40.50.150">
    <property type="entry name" value="Vaccinia Virus protein VP39"/>
    <property type="match status" value="1"/>
</dbReference>
<dbReference type="PANTHER" id="PTHR34203">
    <property type="entry name" value="METHYLTRANSFERASE, FKBM FAMILY PROTEIN"/>
    <property type="match status" value="1"/>
</dbReference>
<dbReference type="PANTHER" id="PTHR34203:SF15">
    <property type="entry name" value="SLL1173 PROTEIN"/>
    <property type="match status" value="1"/>
</dbReference>
<keyword evidence="2" id="KW-0119">Carbohydrate metabolism</keyword>
<dbReference type="EMBL" id="MGJP01000061">
    <property type="protein sequence ID" value="OGN08486.1"/>
    <property type="molecule type" value="Genomic_DNA"/>
</dbReference>
<dbReference type="InterPro" id="IPR019378">
    <property type="entry name" value="GDP-Fuc_O-FucTrfase"/>
</dbReference>
<gene>
    <name evidence="4" type="ORF">A3J46_01830</name>
</gene>
<accession>A0A1F8F8C0</accession>
<dbReference type="Pfam" id="PF10250">
    <property type="entry name" value="O-FucT"/>
    <property type="match status" value="1"/>
</dbReference>
<dbReference type="InterPro" id="IPR006342">
    <property type="entry name" value="FkbM_mtfrase"/>
</dbReference>
<dbReference type="NCBIfam" id="TIGR01444">
    <property type="entry name" value="fkbM_fam"/>
    <property type="match status" value="1"/>
</dbReference>
<dbReference type="CDD" id="cd11296">
    <property type="entry name" value="O-FucT_like"/>
    <property type="match status" value="1"/>
</dbReference>
<protein>
    <recommendedName>
        <fullName evidence="3">Methyltransferase FkbM domain-containing protein</fullName>
    </recommendedName>
</protein>
<sequence>MKYLLLLQPEEEFPEQINSYMFLVMEIILLAKETGRVFVLPHLHSQPRNNALAESGEVDHRKFVLGKIYIPMERLFDQHLLSKYVKTIEFKDYLVISKQRVSTLCRFKSLHNHLIDSYGEKLYCDDSLLVRHIDEVKKLDDPFVAITGYKRGMFLIKSSPNWPAERQEDYWKIRSHLKYHSRLEVKADEFRRKKELGKYLAVHWRRGDRVHPEMKSVAEEIVTDDYLMRRRIDEYLIEPIKKTMHDNKLTRVFLATNSGTKWHLNYLRSRLPISMYPPARSWRKREENSFVEQIICSKANYFFSSPFNYQRCSSFARWIIDARILSGKGDSVSYQIKMGTKGEGPVRKPNVLARLRHKLISKSGSLLKKSQIATSDVTKYITHQRDRGKTIRGLLFDQRPVKLDSRSLKMGGAWFPSGQNQLAKTHHPEVLKAFYEGLKMCKAPILYDIGASSGSFSLLAKLIPKLKVYSFEPQSEVYKILRKNVELNGLTSRVTTFEIALMDKEAFLTLHIPKVRLKSGLATFGTPKRFENGKVLEAEVSTLDIFHRQFYMPDPTHVKIDTEGAEWFVLIGGQQLITRARPIILLECTDRNTAQFGYASSKITSLLTSWGYKLKFISDEDLLCHPK</sequence>
<dbReference type="GO" id="GO:0016740">
    <property type="term" value="F:transferase activity"/>
    <property type="evidence" value="ECO:0007669"/>
    <property type="project" value="UniProtKB-KW"/>
</dbReference>
<evidence type="ECO:0000313" key="5">
    <source>
        <dbReference type="Proteomes" id="UP000177167"/>
    </source>
</evidence>
<evidence type="ECO:0000313" key="4">
    <source>
        <dbReference type="EMBL" id="OGN08486.1"/>
    </source>
</evidence>
<name>A0A1F8F8C0_9BACT</name>
<reference evidence="4 5" key="1">
    <citation type="journal article" date="2016" name="Nat. Commun.">
        <title>Thousands of microbial genomes shed light on interconnected biogeochemical processes in an aquifer system.</title>
        <authorList>
            <person name="Anantharaman K."/>
            <person name="Brown C.T."/>
            <person name="Hug L.A."/>
            <person name="Sharon I."/>
            <person name="Castelle C.J."/>
            <person name="Probst A.J."/>
            <person name="Thomas B.C."/>
            <person name="Singh A."/>
            <person name="Wilkins M.J."/>
            <person name="Karaoz U."/>
            <person name="Brodie E.L."/>
            <person name="Williams K.H."/>
            <person name="Hubbard S.S."/>
            <person name="Banfield J.F."/>
        </authorList>
    </citation>
    <scope>NUCLEOTIDE SEQUENCE [LARGE SCALE GENOMIC DNA]</scope>
</reference>
<dbReference type="Gene3D" id="3.40.50.11350">
    <property type="match status" value="1"/>
</dbReference>
<evidence type="ECO:0000256" key="1">
    <source>
        <dbReference type="ARBA" id="ARBA00022679"/>
    </source>
</evidence>
<evidence type="ECO:0000256" key="2">
    <source>
        <dbReference type="ARBA" id="ARBA00023277"/>
    </source>
</evidence>
<feature type="domain" description="Methyltransferase FkbM" evidence="3">
    <location>
        <begin position="448"/>
        <end position="614"/>
    </location>
</feature>